<evidence type="ECO:0000313" key="8">
    <source>
        <dbReference type="EMBL" id="QKD06592.1"/>
    </source>
</evidence>
<dbReference type="GO" id="GO:0046872">
    <property type="term" value="F:metal ion binding"/>
    <property type="evidence" value="ECO:0007669"/>
    <property type="project" value="UniProtKB-KW"/>
</dbReference>
<protein>
    <submittedName>
        <fullName evidence="8">Dihydroorotase</fullName>
        <ecNumber evidence="8">3.5.2.3</ecNumber>
    </submittedName>
</protein>
<accession>A0A6M7WX01</accession>
<dbReference type="InterPro" id="IPR011059">
    <property type="entry name" value="Metal-dep_hydrolase_composite"/>
</dbReference>
<dbReference type="EC" id="3.5.2.3" evidence="8"/>
<dbReference type="Proteomes" id="UP000503017">
    <property type="component" value="Chromosome"/>
</dbReference>
<comment type="cofactor">
    <cofactor evidence="1">
        <name>Zn(2+)</name>
        <dbReference type="ChEBI" id="CHEBI:29105"/>
    </cofactor>
</comment>
<gene>
    <name evidence="8" type="ORF">EB235_26810</name>
</gene>
<evidence type="ECO:0000256" key="1">
    <source>
        <dbReference type="ARBA" id="ARBA00001947"/>
    </source>
</evidence>
<dbReference type="GO" id="GO:0005737">
    <property type="term" value="C:cytoplasm"/>
    <property type="evidence" value="ECO:0007669"/>
    <property type="project" value="TreeGrafter"/>
</dbReference>
<dbReference type="AlphaFoldDB" id="A0A6M7WX01"/>
<dbReference type="InterPro" id="IPR050138">
    <property type="entry name" value="DHOase/Allantoinase_Hydrolase"/>
</dbReference>
<evidence type="ECO:0000256" key="6">
    <source>
        <dbReference type="SAM" id="MobiDB-lite"/>
    </source>
</evidence>
<dbReference type="GO" id="GO:0006145">
    <property type="term" value="P:purine nucleobase catabolic process"/>
    <property type="evidence" value="ECO:0007669"/>
    <property type="project" value="TreeGrafter"/>
</dbReference>
<comment type="similarity">
    <text evidence="3">Belongs to the metallo-dependent hydrolases superfamily. DHOase family. Class I DHOase subfamily.</text>
</comment>
<dbReference type="Gene3D" id="3.20.20.140">
    <property type="entry name" value="Metal-dependent hydrolases"/>
    <property type="match status" value="1"/>
</dbReference>
<dbReference type="CDD" id="cd01318">
    <property type="entry name" value="DHOase_IIb"/>
    <property type="match status" value="1"/>
</dbReference>
<feature type="domain" description="Amidohydrolase-related" evidence="7">
    <location>
        <begin position="100"/>
        <end position="464"/>
    </location>
</feature>
<dbReference type="PANTHER" id="PTHR43668">
    <property type="entry name" value="ALLANTOINASE"/>
    <property type="match status" value="1"/>
</dbReference>
<dbReference type="GO" id="GO:0004038">
    <property type="term" value="F:allantoinase activity"/>
    <property type="evidence" value="ECO:0007669"/>
    <property type="project" value="TreeGrafter"/>
</dbReference>
<dbReference type="GO" id="GO:0004151">
    <property type="term" value="F:dihydroorotase activity"/>
    <property type="evidence" value="ECO:0007669"/>
    <property type="project" value="UniProtKB-EC"/>
</dbReference>
<evidence type="ECO:0000256" key="3">
    <source>
        <dbReference type="ARBA" id="ARBA00010286"/>
    </source>
</evidence>
<dbReference type="NCBIfam" id="TIGR00857">
    <property type="entry name" value="pyrC_multi"/>
    <property type="match status" value="1"/>
</dbReference>
<keyword evidence="4" id="KW-0479">Metal-binding</keyword>
<feature type="region of interest" description="Disordered" evidence="6">
    <location>
        <begin position="1"/>
        <end position="22"/>
    </location>
</feature>
<comment type="function">
    <text evidence="2">Catalyzes the reversible cyclization of carbamoyl aspartate to dihydroorotate.</text>
</comment>
<dbReference type="PROSITE" id="PS00483">
    <property type="entry name" value="DIHYDROOROTASE_2"/>
    <property type="match status" value="1"/>
</dbReference>
<dbReference type="Gene3D" id="2.30.40.10">
    <property type="entry name" value="Urease, subunit C, domain 1"/>
    <property type="match status" value="1"/>
</dbReference>
<dbReference type="InterPro" id="IPR032466">
    <property type="entry name" value="Metal_Hydrolase"/>
</dbReference>
<dbReference type="PANTHER" id="PTHR43668:SF4">
    <property type="entry name" value="ALLANTOINASE"/>
    <property type="match status" value="1"/>
</dbReference>
<dbReference type="Pfam" id="PF01979">
    <property type="entry name" value="Amidohydro_1"/>
    <property type="match status" value="1"/>
</dbReference>
<sequence>MLGIRAGDGDEGAVFQQGKGHGTDKSLILQNGWSLRKPLTLPPQESMAMTYDLILTGGIVVNHDGEGARDIGVRDGRIAAIGDLRQASAGETIDCRGLHILPGVVDSQVHFREPGLEHKEDLETGSRAAVLGGVTAVFEMPNTNPLTTSETTLADKVRRGSDRMHCDFAFWVGGTRENARHVGELERLPGAAGIKVFMGSSTGDLLVEDDEGVASILRNTRRRAAFHSEDEFRLRERLGERIEGDPSSHPVWRDEIAALRCTERLVRIARQTRARIHVLHISTAEEILFLEQHKDVATCEATPHHLTLSADDYPRLGTLIQMNPPVRASRHSDGVWHGIAQGIVDVLGSDHAPHTLAEKAKPYPASPSGMTGVQTLVPIMLDHVNAGRLTLQRFVDLSSHGPQRIFGMARKGRIAAGYDADFTIVDMKRRETITNAQAGSKAGWTPYDGKQVTGWPVGTVIRGRSIMWEGEIVTPSQGRAVEFSEALPA</sequence>
<organism evidence="8 9">
    <name type="scientific">Mesorhizobium loti R88b</name>
    <dbReference type="NCBI Taxonomy" id="935548"/>
    <lineage>
        <taxon>Bacteria</taxon>
        <taxon>Pseudomonadati</taxon>
        <taxon>Pseudomonadota</taxon>
        <taxon>Alphaproteobacteria</taxon>
        <taxon>Hyphomicrobiales</taxon>
        <taxon>Phyllobacteriaceae</taxon>
        <taxon>Mesorhizobium</taxon>
    </lineage>
</organism>
<dbReference type="SUPFAM" id="SSF51338">
    <property type="entry name" value="Composite domain of metallo-dependent hydrolases"/>
    <property type="match status" value="1"/>
</dbReference>
<evidence type="ECO:0000256" key="4">
    <source>
        <dbReference type="ARBA" id="ARBA00022723"/>
    </source>
</evidence>
<evidence type="ECO:0000259" key="7">
    <source>
        <dbReference type="Pfam" id="PF01979"/>
    </source>
</evidence>
<dbReference type="InterPro" id="IPR006680">
    <property type="entry name" value="Amidohydro-rel"/>
</dbReference>
<dbReference type="InterPro" id="IPR002195">
    <property type="entry name" value="Dihydroorotase_CS"/>
</dbReference>
<keyword evidence="5 8" id="KW-0378">Hydrolase</keyword>
<dbReference type="NCBIfam" id="NF006559">
    <property type="entry name" value="PRK09060.1"/>
    <property type="match status" value="1"/>
</dbReference>
<proteinExistence type="inferred from homology"/>
<evidence type="ECO:0000256" key="5">
    <source>
        <dbReference type="ARBA" id="ARBA00022801"/>
    </source>
</evidence>
<reference evidence="8 9" key="1">
    <citation type="submission" date="2018-10" db="EMBL/GenBank/DDBJ databases">
        <authorList>
            <person name="Perry B.J."/>
            <person name="Sullivan J.T."/>
            <person name="Murphy R.J.T."/>
            <person name="Ramsay J.P."/>
            <person name="Ronson C.W."/>
        </authorList>
    </citation>
    <scope>NUCLEOTIDE SEQUENCE [LARGE SCALE GENOMIC DNA]</scope>
    <source>
        <strain evidence="8 9">R88b</strain>
    </source>
</reference>
<name>A0A6M7WX01_RHILI</name>
<evidence type="ECO:0000313" key="9">
    <source>
        <dbReference type="Proteomes" id="UP000503017"/>
    </source>
</evidence>
<dbReference type="EMBL" id="CP033367">
    <property type="protein sequence ID" value="QKD06592.1"/>
    <property type="molecule type" value="Genomic_DNA"/>
</dbReference>
<dbReference type="SUPFAM" id="SSF51556">
    <property type="entry name" value="Metallo-dependent hydrolases"/>
    <property type="match status" value="1"/>
</dbReference>
<evidence type="ECO:0000256" key="2">
    <source>
        <dbReference type="ARBA" id="ARBA00002368"/>
    </source>
</evidence>